<dbReference type="InterPro" id="IPR036388">
    <property type="entry name" value="WH-like_DNA-bd_sf"/>
</dbReference>
<evidence type="ECO:0000256" key="1">
    <source>
        <dbReference type="ARBA" id="ARBA00023125"/>
    </source>
</evidence>
<name>A0A918GC02_9PSEU</name>
<dbReference type="SUPFAM" id="SSF48452">
    <property type="entry name" value="TPR-like"/>
    <property type="match status" value="2"/>
</dbReference>
<dbReference type="GO" id="GO:0006355">
    <property type="term" value="P:regulation of DNA-templated transcription"/>
    <property type="evidence" value="ECO:0007669"/>
    <property type="project" value="InterPro"/>
</dbReference>
<dbReference type="InterPro" id="IPR011990">
    <property type="entry name" value="TPR-like_helical_dom_sf"/>
</dbReference>
<dbReference type="InterPro" id="IPR000792">
    <property type="entry name" value="Tscrpt_reg_LuxR_C"/>
</dbReference>
<feature type="domain" description="HTH luxR-type" evidence="2">
    <location>
        <begin position="806"/>
        <end position="870"/>
    </location>
</feature>
<gene>
    <name evidence="3" type="ORF">GCM10010171_23240</name>
</gene>
<dbReference type="CDD" id="cd06170">
    <property type="entry name" value="LuxR_C_like"/>
    <property type="match status" value="1"/>
</dbReference>
<dbReference type="EMBL" id="BMRB01000002">
    <property type="protein sequence ID" value="GGS29318.1"/>
    <property type="molecule type" value="Genomic_DNA"/>
</dbReference>
<dbReference type="InterPro" id="IPR041664">
    <property type="entry name" value="AAA_16"/>
</dbReference>
<dbReference type="PANTHER" id="PTHR43214:SF42">
    <property type="entry name" value="TRANSCRIPTIONAL REGULATORY PROTEIN DESR"/>
    <property type="match status" value="1"/>
</dbReference>
<dbReference type="PROSITE" id="PS50043">
    <property type="entry name" value="HTH_LUXR_2"/>
    <property type="match status" value="1"/>
</dbReference>
<evidence type="ECO:0000259" key="2">
    <source>
        <dbReference type="PROSITE" id="PS50043"/>
    </source>
</evidence>
<reference evidence="3" key="2">
    <citation type="submission" date="2020-09" db="EMBL/GenBank/DDBJ databases">
        <authorList>
            <person name="Sun Q."/>
            <person name="Ohkuma M."/>
        </authorList>
    </citation>
    <scope>NUCLEOTIDE SEQUENCE</scope>
    <source>
        <strain evidence="3">JCM 3276</strain>
    </source>
</reference>
<protein>
    <submittedName>
        <fullName evidence="3">Transcriptional regulator</fullName>
    </submittedName>
</protein>
<dbReference type="Proteomes" id="UP000660680">
    <property type="component" value="Unassembled WGS sequence"/>
</dbReference>
<dbReference type="Gene3D" id="1.10.10.10">
    <property type="entry name" value="Winged helix-like DNA-binding domain superfamily/Winged helix DNA-binding domain"/>
    <property type="match status" value="1"/>
</dbReference>
<dbReference type="AlphaFoldDB" id="A0A918GC02"/>
<comment type="caution">
    <text evidence="3">The sequence shown here is derived from an EMBL/GenBank/DDBJ whole genome shotgun (WGS) entry which is preliminary data.</text>
</comment>
<keyword evidence="4" id="KW-1185">Reference proteome</keyword>
<dbReference type="InterPro" id="IPR027417">
    <property type="entry name" value="P-loop_NTPase"/>
</dbReference>
<dbReference type="SUPFAM" id="SSF52540">
    <property type="entry name" value="P-loop containing nucleoside triphosphate hydrolases"/>
    <property type="match status" value="1"/>
</dbReference>
<keyword evidence="1" id="KW-0238">DNA-binding</keyword>
<dbReference type="SUPFAM" id="SSF46894">
    <property type="entry name" value="C-terminal effector domain of the bipartite response regulators"/>
    <property type="match status" value="1"/>
</dbReference>
<evidence type="ECO:0000313" key="4">
    <source>
        <dbReference type="Proteomes" id="UP000660680"/>
    </source>
</evidence>
<accession>A0A918GC02</accession>
<proteinExistence type="predicted"/>
<dbReference type="GO" id="GO:0003677">
    <property type="term" value="F:DNA binding"/>
    <property type="evidence" value="ECO:0007669"/>
    <property type="project" value="UniProtKB-KW"/>
</dbReference>
<dbReference type="Pfam" id="PF00196">
    <property type="entry name" value="GerE"/>
    <property type="match status" value="1"/>
</dbReference>
<dbReference type="PANTHER" id="PTHR43214">
    <property type="entry name" value="TWO-COMPONENT RESPONSE REGULATOR"/>
    <property type="match status" value="1"/>
</dbReference>
<dbReference type="PRINTS" id="PR00038">
    <property type="entry name" value="HTHLUXR"/>
</dbReference>
<dbReference type="InterPro" id="IPR016032">
    <property type="entry name" value="Sig_transdc_resp-reg_C-effctor"/>
</dbReference>
<dbReference type="Gene3D" id="1.25.40.10">
    <property type="entry name" value="Tetratricopeptide repeat domain"/>
    <property type="match status" value="1"/>
</dbReference>
<dbReference type="Pfam" id="PF13191">
    <property type="entry name" value="AAA_16"/>
    <property type="match status" value="1"/>
</dbReference>
<reference evidence="3" key="1">
    <citation type="journal article" date="2014" name="Int. J. Syst. Evol. Microbiol.">
        <title>Complete genome sequence of Corynebacterium casei LMG S-19264T (=DSM 44701T), isolated from a smear-ripened cheese.</title>
        <authorList>
            <consortium name="US DOE Joint Genome Institute (JGI-PGF)"/>
            <person name="Walter F."/>
            <person name="Albersmeier A."/>
            <person name="Kalinowski J."/>
            <person name="Ruckert C."/>
        </authorList>
    </citation>
    <scope>NUCLEOTIDE SEQUENCE</scope>
    <source>
        <strain evidence="3">JCM 3276</strain>
    </source>
</reference>
<sequence>MAAVGAHLADGGGVVLTGPGGIGKSTVLDVVAAAYPGPVVRAAGAEADRWVDGGVLADLLAAVPDDVVEGLPDAQRETVLKRAGDPVALRAAWRAVLVAMEPLVVLDDVQWIDAVSAEVHAHAVRVFGATLAVVVAGRDEPAQVGLLVPRPVLRVAVPPLQAGDIAELVAEYGLSAREAQALHADAAGNPALALALAAEGQAVAPPSAGAARVRAGLAMLSPQARKTLLLCALASAPTTRLLLRAGRADARQELAEAVAAGLVFLDADTIRFTPPGAATVVADLATAEDRARAHRVLADAVVFPDQRERHLALASDRPDARVARTLVTAADGALRRGARDLAAELFMLAADRTPVDQAATRQRWLVAAAQAGAGAGLEELTRRAVDAVLSADSLPLDRVRVRMALAHLEGQRVGDIPEVFAAAAVDAGSDPAALAVLHLWRAWSAVITAHPASAVAEAEQAVAHATATGDWATAALGHAVIALMYRLMGRADHNEPLAAAFALPPAHLDGSAHLSPRFVHARFALLDDRTADAHAELLALLAVVERGTAEEHVSVLRALVEVTVVMGRCADALDYAARAARVGGSARLSPGPGWYACALAELAGGSIARAREYAERGVAASEQEQDNVFLRRHLYALGQAHLRAGDPAGAVDVLRRIPELEGPRSIADPSNLRWHGDLAAALVATGELDAARALLDQTRAALVDKPHGLGVTARLDRAEAAWHSARGDHAAAVDLLDRAVGRFTDLGHPIEAGHALVVRAQVERRARRLAAARRAVDDAVRLFTGARARPWLAHADHLRARLDGHERARPAELTATERRIADLAADGATNREIAAGLYLSVKTVEATLTRVYRKLDVRSRTQLARALRRP</sequence>
<dbReference type="SMART" id="SM00421">
    <property type="entry name" value="HTH_LUXR"/>
    <property type="match status" value="1"/>
</dbReference>
<evidence type="ECO:0000313" key="3">
    <source>
        <dbReference type="EMBL" id="GGS29318.1"/>
    </source>
</evidence>
<organism evidence="3 4">
    <name type="scientific">Actinokineospora fastidiosa</name>
    <dbReference type="NCBI Taxonomy" id="1816"/>
    <lineage>
        <taxon>Bacteria</taxon>
        <taxon>Bacillati</taxon>
        <taxon>Actinomycetota</taxon>
        <taxon>Actinomycetes</taxon>
        <taxon>Pseudonocardiales</taxon>
        <taxon>Pseudonocardiaceae</taxon>
        <taxon>Actinokineospora</taxon>
    </lineage>
</organism>
<dbReference type="InterPro" id="IPR039420">
    <property type="entry name" value="WalR-like"/>
</dbReference>